<evidence type="ECO:0000313" key="2">
    <source>
        <dbReference type="Proteomes" id="UP001454036"/>
    </source>
</evidence>
<name>A0AAV3PFZ2_LITER</name>
<protein>
    <submittedName>
        <fullName evidence="1">Uncharacterized protein</fullName>
    </submittedName>
</protein>
<dbReference type="EMBL" id="BAABME010001367">
    <property type="protein sequence ID" value="GAA0149225.1"/>
    <property type="molecule type" value="Genomic_DNA"/>
</dbReference>
<organism evidence="1 2">
    <name type="scientific">Lithospermum erythrorhizon</name>
    <name type="common">Purple gromwell</name>
    <name type="synonym">Lithospermum officinale var. erythrorhizon</name>
    <dbReference type="NCBI Taxonomy" id="34254"/>
    <lineage>
        <taxon>Eukaryota</taxon>
        <taxon>Viridiplantae</taxon>
        <taxon>Streptophyta</taxon>
        <taxon>Embryophyta</taxon>
        <taxon>Tracheophyta</taxon>
        <taxon>Spermatophyta</taxon>
        <taxon>Magnoliopsida</taxon>
        <taxon>eudicotyledons</taxon>
        <taxon>Gunneridae</taxon>
        <taxon>Pentapetalae</taxon>
        <taxon>asterids</taxon>
        <taxon>lamiids</taxon>
        <taxon>Boraginales</taxon>
        <taxon>Boraginaceae</taxon>
        <taxon>Boraginoideae</taxon>
        <taxon>Lithospermeae</taxon>
        <taxon>Lithospermum</taxon>
    </lineage>
</organism>
<keyword evidence="2" id="KW-1185">Reference proteome</keyword>
<accession>A0AAV3PFZ2</accession>
<sequence length="96" mass="10706">MEVGTTSRGLERPRDQNVCTLEVLEERHKKGRPHEEIRNFPFNERDPKKVFRIGTTLGVEHEAMLMGPQGIPGCLRMGAKGYARGEPSFIGSPAVC</sequence>
<dbReference type="Proteomes" id="UP001454036">
    <property type="component" value="Unassembled WGS sequence"/>
</dbReference>
<reference evidence="1 2" key="1">
    <citation type="submission" date="2024-01" db="EMBL/GenBank/DDBJ databases">
        <title>The complete chloroplast genome sequence of Lithospermum erythrorhizon: insights into the phylogenetic relationship among Boraginaceae species and the maternal lineages of purple gromwells.</title>
        <authorList>
            <person name="Okada T."/>
            <person name="Watanabe K."/>
        </authorList>
    </citation>
    <scope>NUCLEOTIDE SEQUENCE [LARGE SCALE GENOMIC DNA]</scope>
</reference>
<evidence type="ECO:0000313" key="1">
    <source>
        <dbReference type="EMBL" id="GAA0149225.1"/>
    </source>
</evidence>
<proteinExistence type="predicted"/>
<gene>
    <name evidence="1" type="ORF">LIER_08454</name>
</gene>
<comment type="caution">
    <text evidence="1">The sequence shown here is derived from an EMBL/GenBank/DDBJ whole genome shotgun (WGS) entry which is preliminary data.</text>
</comment>
<dbReference type="AlphaFoldDB" id="A0AAV3PFZ2"/>